<keyword evidence="2" id="KW-1185">Reference proteome</keyword>
<dbReference type="KEGG" id="bvv:BHK69_28995"/>
<protein>
    <submittedName>
        <fullName evidence="1">Uncharacterized protein</fullName>
    </submittedName>
</protein>
<accession>A0A1D7U996</accession>
<dbReference type="STRING" id="1526658.BHK69_28995"/>
<gene>
    <name evidence="1" type="ORF">BHK69_28995</name>
</gene>
<proteinExistence type="predicted"/>
<evidence type="ECO:0000313" key="2">
    <source>
        <dbReference type="Proteomes" id="UP000094969"/>
    </source>
</evidence>
<reference evidence="1 2" key="1">
    <citation type="journal article" date="2015" name="Antonie Van Leeuwenhoek">
        <title>Bosea vaviloviae sp. nov., a new species of slow-growing rhizobia isolated from nodules of the relict species Vavilovia formosa (Stev.) Fed.</title>
        <authorList>
            <person name="Safronova V.I."/>
            <person name="Kuznetsova I.G."/>
            <person name="Sazanova A.L."/>
            <person name="Kimeklis A.K."/>
            <person name="Belimov A.A."/>
            <person name="Andronov E.E."/>
            <person name="Pinaev A.G."/>
            <person name="Chizhevskaya E.P."/>
            <person name="Pukhaev A.R."/>
            <person name="Popov K.P."/>
            <person name="Willems A."/>
            <person name="Tikhonovich I.A."/>
        </authorList>
    </citation>
    <scope>NUCLEOTIDE SEQUENCE [LARGE SCALE GENOMIC DNA]</scope>
    <source>
        <strain evidence="1 2">Vaf18</strain>
    </source>
</reference>
<dbReference type="Proteomes" id="UP000094969">
    <property type="component" value="Chromosome"/>
</dbReference>
<evidence type="ECO:0000313" key="1">
    <source>
        <dbReference type="EMBL" id="AOO83946.1"/>
    </source>
</evidence>
<dbReference type="EMBL" id="CP017147">
    <property type="protein sequence ID" value="AOO83946.1"/>
    <property type="molecule type" value="Genomic_DNA"/>
</dbReference>
<organism evidence="1 2">
    <name type="scientific">Bosea vaviloviae</name>
    <dbReference type="NCBI Taxonomy" id="1526658"/>
    <lineage>
        <taxon>Bacteria</taxon>
        <taxon>Pseudomonadati</taxon>
        <taxon>Pseudomonadota</taxon>
        <taxon>Alphaproteobacteria</taxon>
        <taxon>Hyphomicrobiales</taxon>
        <taxon>Boseaceae</taxon>
        <taxon>Bosea</taxon>
    </lineage>
</organism>
<name>A0A1D7U996_9HYPH</name>
<sequence>MAEVAMTISPVVHLAMRFSAMPVMTPSMVAAGMIVFSEARARTDYTAALATTFLRAADSTTSYMVALATMC</sequence>
<dbReference type="AlphaFoldDB" id="A0A1D7U996"/>